<organism evidence="2 3">
    <name type="scientific">Paenarthrobacter ureafaciens</name>
    <dbReference type="NCBI Taxonomy" id="37931"/>
    <lineage>
        <taxon>Bacteria</taxon>
        <taxon>Bacillati</taxon>
        <taxon>Actinomycetota</taxon>
        <taxon>Actinomycetes</taxon>
        <taxon>Micrococcales</taxon>
        <taxon>Micrococcaceae</taxon>
        <taxon>Paenarthrobacter</taxon>
    </lineage>
</organism>
<dbReference type="AlphaFoldDB" id="A0AAX3EEG8"/>
<dbReference type="EMBL" id="CP101185">
    <property type="protein sequence ID" value="UYV96017.1"/>
    <property type="molecule type" value="Genomic_DNA"/>
</dbReference>
<keyword evidence="3" id="KW-1185">Reference proteome</keyword>
<accession>A0AAX3EEG8</accession>
<sequence length="150" mass="16373">MHPRIEDSHLDPGLLPTVNPQQRTDTQLVEPVLRAIQAAVADCSVTAAQVFAGRIHTRKNEECTTAFGRPPSVGHAPDGDDFYLQIGVRVPSYAAAPVLEAIQAVEALSDKQALREARVRLAEAKERTTAAQSEETRIQAEIDRLAPKEE</sequence>
<protein>
    <submittedName>
        <fullName evidence="2">Uncharacterized protein</fullName>
    </submittedName>
</protein>
<feature type="region of interest" description="Disordered" evidence="1">
    <location>
        <begin position="1"/>
        <end position="21"/>
    </location>
</feature>
<dbReference type="Proteomes" id="UP001163293">
    <property type="component" value="Chromosome"/>
</dbReference>
<evidence type="ECO:0000313" key="3">
    <source>
        <dbReference type="Proteomes" id="UP001163293"/>
    </source>
</evidence>
<dbReference type="RefSeq" id="WP_139126761.1">
    <property type="nucleotide sequence ID" value="NZ_CP101180.1"/>
</dbReference>
<name>A0AAX3EEG8_PAEUR</name>
<proteinExistence type="predicted"/>
<evidence type="ECO:0000313" key="2">
    <source>
        <dbReference type="EMBL" id="UYV96017.1"/>
    </source>
</evidence>
<reference evidence="2" key="1">
    <citation type="submission" date="2022-07" db="EMBL/GenBank/DDBJ databases">
        <authorList>
            <person name="Wu T."/>
        </authorList>
    </citation>
    <scope>NUCLEOTIDE SEQUENCE</scope>
    <source>
        <strain evidence="2">SD-1</strain>
    </source>
</reference>
<evidence type="ECO:0000256" key="1">
    <source>
        <dbReference type="SAM" id="MobiDB-lite"/>
    </source>
</evidence>
<gene>
    <name evidence="2" type="ORF">NL394_13090</name>
</gene>
<feature type="compositionally biased region" description="Basic and acidic residues" evidence="1">
    <location>
        <begin position="1"/>
        <end position="10"/>
    </location>
</feature>
<feature type="region of interest" description="Disordered" evidence="1">
    <location>
        <begin position="125"/>
        <end position="150"/>
    </location>
</feature>